<dbReference type="AlphaFoldDB" id="A0A518HTW3"/>
<feature type="chain" id="PRO_5021764892" description="PEP-CTERM protein-sorting domain-containing protein" evidence="1">
    <location>
        <begin position="28"/>
        <end position="222"/>
    </location>
</feature>
<reference evidence="2 3" key="1">
    <citation type="submission" date="2019-03" db="EMBL/GenBank/DDBJ databases">
        <title>Deep-cultivation of Planctomycetes and their phenomic and genomic characterization uncovers novel biology.</title>
        <authorList>
            <person name="Wiegand S."/>
            <person name="Jogler M."/>
            <person name="Boedeker C."/>
            <person name="Pinto D."/>
            <person name="Vollmers J."/>
            <person name="Rivas-Marin E."/>
            <person name="Kohn T."/>
            <person name="Peeters S.H."/>
            <person name="Heuer A."/>
            <person name="Rast P."/>
            <person name="Oberbeckmann S."/>
            <person name="Bunk B."/>
            <person name="Jeske O."/>
            <person name="Meyerdierks A."/>
            <person name="Storesund J.E."/>
            <person name="Kallscheuer N."/>
            <person name="Luecker S."/>
            <person name="Lage O.M."/>
            <person name="Pohl T."/>
            <person name="Merkel B.J."/>
            <person name="Hornburger P."/>
            <person name="Mueller R.-W."/>
            <person name="Bruemmer F."/>
            <person name="Labrenz M."/>
            <person name="Spormann A.M."/>
            <person name="Op den Camp H."/>
            <person name="Overmann J."/>
            <person name="Amann R."/>
            <person name="Jetten M.S.M."/>
            <person name="Mascher T."/>
            <person name="Medema M.H."/>
            <person name="Devos D.P."/>
            <person name="Kaster A.-K."/>
            <person name="Ovreas L."/>
            <person name="Rohde M."/>
            <person name="Galperin M.Y."/>
            <person name="Jogler C."/>
        </authorList>
    </citation>
    <scope>NUCLEOTIDE SEQUENCE [LARGE SCALE GENOMIC DNA]</scope>
    <source>
        <strain evidence="2 3">Enr13</strain>
    </source>
</reference>
<keyword evidence="3" id="KW-1185">Reference proteome</keyword>
<evidence type="ECO:0008006" key="4">
    <source>
        <dbReference type="Google" id="ProtNLM"/>
    </source>
</evidence>
<gene>
    <name evidence="2" type="ORF">Enr13x_41640</name>
</gene>
<name>A0A518HTW3_9BACT</name>
<sequence precursor="true">MPKPSAFHRLLIAVSTAWLLSVASAKADFEISIGSGTIDPGGNLLLEIGISSDAPPQNLAEFELILEITPLSAAPGSSLVFVDPQSETFLADADYIFAGTSESIADDLPSTQSNSGSRITLYDLSIDSLGDPLDVSVTSGNLLATVDIGHLLGGAMPAATAGDQYEVGGAVESFFTDESLADLNFTFTPGVVTVGAVAIPEPAATTMLMLASCGLVLQRRRR</sequence>
<dbReference type="OrthoDB" id="275959at2"/>
<organism evidence="2 3">
    <name type="scientific">Stieleria neptunia</name>
    <dbReference type="NCBI Taxonomy" id="2527979"/>
    <lineage>
        <taxon>Bacteria</taxon>
        <taxon>Pseudomonadati</taxon>
        <taxon>Planctomycetota</taxon>
        <taxon>Planctomycetia</taxon>
        <taxon>Pirellulales</taxon>
        <taxon>Pirellulaceae</taxon>
        <taxon>Stieleria</taxon>
    </lineage>
</organism>
<dbReference type="RefSeq" id="WP_145388666.1">
    <property type="nucleotide sequence ID" value="NZ_CP037423.1"/>
</dbReference>
<dbReference type="Proteomes" id="UP000319004">
    <property type="component" value="Chromosome"/>
</dbReference>
<accession>A0A518HTW3</accession>
<dbReference type="EMBL" id="CP037423">
    <property type="protein sequence ID" value="QDV44300.1"/>
    <property type="molecule type" value="Genomic_DNA"/>
</dbReference>
<feature type="signal peptide" evidence="1">
    <location>
        <begin position="1"/>
        <end position="27"/>
    </location>
</feature>
<evidence type="ECO:0000256" key="1">
    <source>
        <dbReference type="SAM" id="SignalP"/>
    </source>
</evidence>
<protein>
    <recommendedName>
        <fullName evidence="4">PEP-CTERM protein-sorting domain-containing protein</fullName>
    </recommendedName>
</protein>
<proteinExistence type="predicted"/>
<keyword evidence="1" id="KW-0732">Signal</keyword>
<evidence type="ECO:0000313" key="2">
    <source>
        <dbReference type="EMBL" id="QDV44300.1"/>
    </source>
</evidence>
<dbReference type="KEGG" id="snep:Enr13x_41640"/>
<evidence type="ECO:0000313" key="3">
    <source>
        <dbReference type="Proteomes" id="UP000319004"/>
    </source>
</evidence>